<dbReference type="InterPro" id="IPR012334">
    <property type="entry name" value="Pectin_lyas_fold"/>
</dbReference>
<dbReference type="Pfam" id="PF13229">
    <property type="entry name" value="Beta_helix"/>
    <property type="match status" value="1"/>
</dbReference>
<feature type="domain" description="Right handed beta helix" evidence="1">
    <location>
        <begin position="90"/>
        <end position="237"/>
    </location>
</feature>
<dbReference type="Gene3D" id="2.160.20.10">
    <property type="entry name" value="Single-stranded right-handed beta-helix, Pectin lyase-like"/>
    <property type="match status" value="1"/>
</dbReference>
<dbReference type="InterPro" id="IPR039448">
    <property type="entry name" value="Beta_helix"/>
</dbReference>
<sequence length="273" mass="27308">MPCSTASLNAAINTANNMNSATLQLSWFCTYRIVTPAVPSSGLPRITGNIALVGGLGTKIRRDLSAPTNFRIIDVGDDARLQGTGLSIENGKDATGGGILNAGKVELTDVTLSGNTATTADGGGLANGSADAEAVISRSVIRDNTAAGGGGIANSGTAKITGSRITANTSPTGGGGGILTEQNATTTIADTIMEYNTVAFGGAGILNFGATSLDQVLITQNRNSPANAFPGGGIYNVTENISPPGTVTATRSTIWLNQPDNCHPAGTIPGCAA</sequence>
<organism evidence="2 3">
    <name type="scientific">Actinomadura vinacea</name>
    <dbReference type="NCBI Taxonomy" id="115336"/>
    <lineage>
        <taxon>Bacteria</taxon>
        <taxon>Bacillati</taxon>
        <taxon>Actinomycetota</taxon>
        <taxon>Actinomycetes</taxon>
        <taxon>Streptosporangiales</taxon>
        <taxon>Thermomonosporaceae</taxon>
        <taxon>Actinomadura</taxon>
    </lineage>
</organism>
<dbReference type="Proteomes" id="UP001501231">
    <property type="component" value="Unassembled WGS sequence"/>
</dbReference>
<evidence type="ECO:0000313" key="2">
    <source>
        <dbReference type="EMBL" id="GAA2428259.1"/>
    </source>
</evidence>
<proteinExistence type="predicted"/>
<protein>
    <recommendedName>
        <fullName evidence="1">Right handed beta helix domain-containing protein</fullName>
    </recommendedName>
</protein>
<evidence type="ECO:0000259" key="1">
    <source>
        <dbReference type="Pfam" id="PF13229"/>
    </source>
</evidence>
<dbReference type="InterPro" id="IPR011050">
    <property type="entry name" value="Pectin_lyase_fold/virulence"/>
</dbReference>
<dbReference type="EMBL" id="BAAARW010000016">
    <property type="protein sequence ID" value="GAA2428259.1"/>
    <property type="molecule type" value="Genomic_DNA"/>
</dbReference>
<comment type="caution">
    <text evidence="2">The sequence shown here is derived from an EMBL/GenBank/DDBJ whole genome shotgun (WGS) entry which is preliminary data.</text>
</comment>
<gene>
    <name evidence="2" type="ORF">GCM10010191_46600</name>
</gene>
<keyword evidence="3" id="KW-1185">Reference proteome</keyword>
<dbReference type="SUPFAM" id="SSF51126">
    <property type="entry name" value="Pectin lyase-like"/>
    <property type="match status" value="1"/>
</dbReference>
<accession>A0ABN3JGK7</accession>
<name>A0ABN3JGK7_9ACTN</name>
<reference evidence="2 3" key="1">
    <citation type="journal article" date="2019" name="Int. J. Syst. Evol. Microbiol.">
        <title>The Global Catalogue of Microorganisms (GCM) 10K type strain sequencing project: providing services to taxonomists for standard genome sequencing and annotation.</title>
        <authorList>
            <consortium name="The Broad Institute Genomics Platform"/>
            <consortium name="The Broad Institute Genome Sequencing Center for Infectious Disease"/>
            <person name="Wu L."/>
            <person name="Ma J."/>
        </authorList>
    </citation>
    <scope>NUCLEOTIDE SEQUENCE [LARGE SCALE GENOMIC DNA]</scope>
    <source>
        <strain evidence="2 3">JCM 3325</strain>
    </source>
</reference>
<evidence type="ECO:0000313" key="3">
    <source>
        <dbReference type="Proteomes" id="UP001501231"/>
    </source>
</evidence>